<accession>A0A8J3BVA4</accession>
<dbReference type="PROSITE" id="PS50234">
    <property type="entry name" value="VWFA"/>
    <property type="match status" value="1"/>
</dbReference>
<protein>
    <recommendedName>
        <fullName evidence="1">VWFA domain-containing protein</fullName>
    </recommendedName>
</protein>
<dbReference type="EMBL" id="BMMX01000001">
    <property type="protein sequence ID" value="GGK70303.1"/>
    <property type="molecule type" value="Genomic_DNA"/>
</dbReference>
<gene>
    <name evidence="2" type="ORF">GCM10012284_00190</name>
</gene>
<dbReference type="InterPro" id="IPR002035">
    <property type="entry name" value="VWF_A"/>
</dbReference>
<keyword evidence="3" id="KW-1185">Reference proteome</keyword>
<evidence type="ECO:0000313" key="3">
    <source>
        <dbReference type="Proteomes" id="UP000656042"/>
    </source>
</evidence>
<organism evidence="2 3">
    <name type="scientific">Mangrovihabitans endophyticus</name>
    <dbReference type="NCBI Taxonomy" id="1751298"/>
    <lineage>
        <taxon>Bacteria</taxon>
        <taxon>Bacillati</taxon>
        <taxon>Actinomycetota</taxon>
        <taxon>Actinomycetes</taxon>
        <taxon>Micromonosporales</taxon>
        <taxon>Micromonosporaceae</taxon>
        <taxon>Mangrovihabitans</taxon>
    </lineage>
</organism>
<dbReference type="SMART" id="SM00327">
    <property type="entry name" value="VWA"/>
    <property type="match status" value="1"/>
</dbReference>
<dbReference type="Gene3D" id="3.40.50.410">
    <property type="entry name" value="von Willebrand factor, type A domain"/>
    <property type="match status" value="1"/>
</dbReference>
<evidence type="ECO:0000259" key="1">
    <source>
        <dbReference type="PROSITE" id="PS50234"/>
    </source>
</evidence>
<name>A0A8J3BVA4_9ACTN</name>
<proteinExistence type="predicted"/>
<sequence length="532" mass="56221">MFAVLLSVIVTAGGAVWWQRSRWQSTDPSEFCPAPALRVVAAPEIEPVVRQAVRDGLRVGNGASCRPIEVTAQQPAATAAAAGQPDIWIPSSSAWLRTAAVNGARYRVDGPPIAWSPVVIAVPEGIGKLVIDDGRTSWARLVQGVAKHDIPAVAMPDPLHDTVGMLSVFGVQAAMARTTDDAGIAQLRALTLRSRLRDATADPTKLLAHDAAASEQTEAVYDVGVFPVLEQQWRAYQRSEPRVRLAAARPADAPVTADYPVAVSPGAEGKNLTARVVDLLHGADTRAALTGAGFRIEPDSSAPDLPDKADQLLGPALQWSQYRRLSFQVLLLVDASGSMNDRIKDKSGKITTKEALLRQSGVAASELFGEDTSIGMWVFGTPEATSPPHAEVVPFGPITAAVDGTPRRDVLSATIKKYDAPDVAGTPLYRTVLDGVAAMRKRVKPGVVTLVVVLTDGQDRESRYAMSRADFLDRLGGGPPVPVFGVGYGPTADMGTLQRMSEATGGKAFAATNPADLASAMARTFLAAHAPD</sequence>
<reference evidence="2" key="2">
    <citation type="submission" date="2020-09" db="EMBL/GenBank/DDBJ databases">
        <authorList>
            <person name="Sun Q."/>
            <person name="Zhou Y."/>
        </authorList>
    </citation>
    <scope>NUCLEOTIDE SEQUENCE</scope>
    <source>
        <strain evidence="2">CGMCC 4.7299</strain>
    </source>
</reference>
<comment type="caution">
    <text evidence="2">The sequence shown here is derived from an EMBL/GenBank/DDBJ whole genome shotgun (WGS) entry which is preliminary data.</text>
</comment>
<dbReference type="AlphaFoldDB" id="A0A8J3BVA4"/>
<dbReference type="InterPro" id="IPR036465">
    <property type="entry name" value="vWFA_dom_sf"/>
</dbReference>
<reference evidence="2" key="1">
    <citation type="journal article" date="2014" name="Int. J. Syst. Evol. Microbiol.">
        <title>Complete genome sequence of Corynebacterium casei LMG S-19264T (=DSM 44701T), isolated from a smear-ripened cheese.</title>
        <authorList>
            <consortium name="US DOE Joint Genome Institute (JGI-PGF)"/>
            <person name="Walter F."/>
            <person name="Albersmeier A."/>
            <person name="Kalinowski J."/>
            <person name="Ruckert C."/>
        </authorList>
    </citation>
    <scope>NUCLEOTIDE SEQUENCE</scope>
    <source>
        <strain evidence="2">CGMCC 4.7299</strain>
    </source>
</reference>
<evidence type="ECO:0000313" key="2">
    <source>
        <dbReference type="EMBL" id="GGK70303.1"/>
    </source>
</evidence>
<dbReference type="SUPFAM" id="SSF53850">
    <property type="entry name" value="Periplasmic binding protein-like II"/>
    <property type="match status" value="1"/>
</dbReference>
<dbReference type="SUPFAM" id="SSF53300">
    <property type="entry name" value="vWA-like"/>
    <property type="match status" value="1"/>
</dbReference>
<dbReference type="Proteomes" id="UP000656042">
    <property type="component" value="Unassembled WGS sequence"/>
</dbReference>
<feature type="domain" description="VWFA" evidence="1">
    <location>
        <begin position="328"/>
        <end position="525"/>
    </location>
</feature>
<dbReference type="Pfam" id="PF13531">
    <property type="entry name" value="SBP_bac_11"/>
    <property type="match status" value="1"/>
</dbReference>